<proteinExistence type="predicted"/>
<dbReference type="RefSeq" id="WP_260794855.1">
    <property type="nucleotide sequence ID" value="NZ_CP093313.1"/>
</dbReference>
<protein>
    <submittedName>
        <fullName evidence="1">Uncharacterized protein</fullName>
    </submittedName>
</protein>
<name>A0A9J7BUC4_9BACT</name>
<evidence type="ECO:0000313" key="2">
    <source>
        <dbReference type="Proteomes" id="UP001059380"/>
    </source>
</evidence>
<dbReference type="AlphaFoldDB" id="A0A9J7BUC4"/>
<dbReference type="EMBL" id="CP093313">
    <property type="protein sequence ID" value="UWZ85338.1"/>
    <property type="molecule type" value="Genomic_DNA"/>
</dbReference>
<evidence type="ECO:0000313" key="1">
    <source>
        <dbReference type="EMBL" id="UWZ85338.1"/>
    </source>
</evidence>
<keyword evidence="2" id="KW-1185">Reference proteome</keyword>
<reference evidence="1" key="1">
    <citation type="submission" date="2021-04" db="EMBL/GenBank/DDBJ databases">
        <title>Phylogenetic analysis of Acidobacteriaceae.</title>
        <authorList>
            <person name="Qiu L."/>
            <person name="Zhang Q."/>
        </authorList>
    </citation>
    <scope>NUCLEOTIDE SEQUENCE</scope>
    <source>
        <strain evidence="1">DSM 25168</strain>
    </source>
</reference>
<accession>A0A9J7BUC4</accession>
<organism evidence="1 2">
    <name type="scientific">Occallatibacter riparius</name>
    <dbReference type="NCBI Taxonomy" id="1002689"/>
    <lineage>
        <taxon>Bacteria</taxon>
        <taxon>Pseudomonadati</taxon>
        <taxon>Acidobacteriota</taxon>
        <taxon>Terriglobia</taxon>
        <taxon>Terriglobales</taxon>
        <taxon>Acidobacteriaceae</taxon>
        <taxon>Occallatibacter</taxon>
    </lineage>
</organism>
<gene>
    <name evidence="1" type="ORF">MOP44_05215</name>
</gene>
<dbReference type="Proteomes" id="UP001059380">
    <property type="component" value="Chromosome"/>
</dbReference>
<sequence>MKAAAAHIHESEKHARLGLEPHELQDQIARWPNIDDHAENSIGFLAINNCLNEISHGLRLSAQEWDRWFDTPLDEIESTYDNWLRLKGTRGGIR</sequence>
<dbReference type="KEGG" id="orp:MOP44_05215"/>